<evidence type="ECO:0000313" key="2">
    <source>
        <dbReference type="Proteomes" id="UP000046090"/>
    </source>
</evidence>
<dbReference type="Proteomes" id="UP000046090">
    <property type="component" value="Unassembled WGS sequence"/>
</dbReference>
<reference evidence="2" key="1">
    <citation type="submission" date="2014-12" db="EMBL/GenBank/DDBJ databases">
        <authorList>
            <person name="Smet A."/>
        </authorList>
    </citation>
    <scope>NUCLEOTIDE SEQUENCE [LARGE SCALE GENOMIC DNA]</scope>
</reference>
<dbReference type="EMBL" id="CDMK01000001">
    <property type="protein sequence ID" value="CRI34320.1"/>
    <property type="molecule type" value="Genomic_DNA"/>
</dbReference>
<gene>
    <name evidence="1" type="ORF">HHE01_11660</name>
</gene>
<sequence length="53" mass="6225">MFAPISCNKFRFYKEKCLEVSGDKVFLSQNHKILFELLLLGGFKVAKERWCLV</sequence>
<protein>
    <submittedName>
        <fullName evidence="1">Uncharacterized protein</fullName>
    </submittedName>
</protein>
<dbReference type="AlphaFoldDB" id="A0A0K2YBI5"/>
<evidence type="ECO:0000313" key="1">
    <source>
        <dbReference type="EMBL" id="CRI34320.1"/>
    </source>
</evidence>
<organism evidence="1 2">
    <name type="scientific">Helicobacter heilmannii</name>
    <dbReference type="NCBI Taxonomy" id="35817"/>
    <lineage>
        <taxon>Bacteria</taxon>
        <taxon>Pseudomonadati</taxon>
        <taxon>Campylobacterota</taxon>
        <taxon>Epsilonproteobacteria</taxon>
        <taxon>Campylobacterales</taxon>
        <taxon>Helicobacteraceae</taxon>
        <taxon>Helicobacter</taxon>
    </lineage>
</organism>
<name>A0A0K2YBI5_HELHE</name>
<proteinExistence type="predicted"/>
<keyword evidence="2" id="KW-1185">Reference proteome</keyword>
<dbReference type="STRING" id="1216962.BN341_6000"/>
<accession>A0A0K2YBI5</accession>